<protein>
    <submittedName>
        <fullName evidence="1">Uncharacterized protein</fullName>
    </submittedName>
</protein>
<keyword evidence="2" id="KW-1185">Reference proteome</keyword>
<dbReference type="AlphaFoldDB" id="A0A368LIK6"/>
<accession>A0A368LIK6</accession>
<reference evidence="1 2" key="1">
    <citation type="journal article" date="2017" name="Elife">
        <title>Extensive horizontal gene transfer in cheese-associated bacteria.</title>
        <authorList>
            <person name="Bonham K.S."/>
            <person name="Wolfe B.E."/>
            <person name="Dutton R.J."/>
        </authorList>
    </citation>
    <scope>NUCLEOTIDE SEQUENCE [LARGE SCALE GENOMIC DNA]</scope>
    <source>
        <strain evidence="1 2">JB196</strain>
    </source>
</reference>
<evidence type="ECO:0000313" key="1">
    <source>
        <dbReference type="EMBL" id="RCS70455.1"/>
    </source>
</evidence>
<dbReference type="Proteomes" id="UP000252479">
    <property type="component" value="Unassembled WGS sequence"/>
</dbReference>
<evidence type="ECO:0000313" key="2">
    <source>
        <dbReference type="Proteomes" id="UP000252479"/>
    </source>
</evidence>
<proteinExistence type="predicted"/>
<comment type="caution">
    <text evidence="1">The sequence shown here is derived from an EMBL/GenBank/DDBJ whole genome shotgun (WGS) entry which is preliminary data.</text>
</comment>
<organism evidence="1 2">
    <name type="scientific">Vibrio casei</name>
    <dbReference type="NCBI Taxonomy" id="673372"/>
    <lineage>
        <taxon>Bacteria</taxon>
        <taxon>Pseudomonadati</taxon>
        <taxon>Pseudomonadota</taxon>
        <taxon>Gammaproteobacteria</taxon>
        <taxon>Vibrionales</taxon>
        <taxon>Vibrionaceae</taxon>
        <taxon>Vibrio</taxon>
    </lineage>
</organism>
<dbReference type="EMBL" id="QPGL01000002">
    <property type="protein sequence ID" value="RCS70455.1"/>
    <property type="molecule type" value="Genomic_DNA"/>
</dbReference>
<name>A0A368LIK6_9VIBR</name>
<gene>
    <name evidence="1" type="ORF">CIK83_13550</name>
</gene>
<sequence>MLTAFIRPNHIDELCSWGLIHLSPHCSSNYFVYSLFLYFRDRDESITTTPPIHHCGGRHR</sequence>